<sequence length="435" mass="48864">MSGFVIMPGFCSSILFSGNCMQKILLIVVIVLLSGCTAYQRDSNRLATALNTQSPERVLAQLQDAEPKARDNAQFHLNKGLLAFLTGDFDSAITTLSLAKKEMSVLEATSISENVGAGTLSETLRSYSGYPTDRVMVHNILALSYLFKNELEGARVEILQADIAMKKLAEKDSLNGQLASAHLIAGIVYELLNEQSNALISYRFAQDIITQRVMPLPLGLKQALLRMSFKLGAEQQFVNYQKRFPDLPKPSQKTDNQVFVLYFDGVVSHKVERTVVLPSQNFAQLIRISMPDYPRVEQRIRGAQLRLSKQQVRTEIVENVDDLVREDLERETPSILLLTTTRALAKYELVRRVTQKDNLVGLLLNLATVATENADLRSWNMLPGNIQFGYLETTENEIQINGFNDRPEKINILKGSKNMILINSLSDHVFHYQQL</sequence>
<name>A1SWY9_PSYIN</name>
<keyword evidence="2" id="KW-1185">Reference proteome</keyword>
<dbReference type="KEGG" id="pin:Ping_2263"/>
<dbReference type="SUPFAM" id="SSF48452">
    <property type="entry name" value="TPR-like"/>
    <property type="match status" value="1"/>
</dbReference>
<organism evidence="1 2">
    <name type="scientific">Psychromonas ingrahamii (strain DSM 17664 / CCUG 51855 / 37)</name>
    <dbReference type="NCBI Taxonomy" id="357804"/>
    <lineage>
        <taxon>Bacteria</taxon>
        <taxon>Pseudomonadati</taxon>
        <taxon>Pseudomonadota</taxon>
        <taxon>Gammaproteobacteria</taxon>
        <taxon>Alteromonadales</taxon>
        <taxon>Psychromonadaceae</taxon>
        <taxon>Psychromonas</taxon>
    </lineage>
</organism>
<dbReference type="AlphaFoldDB" id="A1SWY9"/>
<gene>
    <name evidence="1" type="ordered locus">Ping_2263</name>
</gene>
<dbReference type="InterPro" id="IPR011990">
    <property type="entry name" value="TPR-like_helical_dom_sf"/>
</dbReference>
<dbReference type="eggNOG" id="COG3014">
    <property type="taxonomic scope" value="Bacteria"/>
</dbReference>
<accession>A1SWY9</accession>
<dbReference type="Gene3D" id="1.25.40.10">
    <property type="entry name" value="Tetratricopeptide repeat domain"/>
    <property type="match status" value="1"/>
</dbReference>
<reference evidence="1 2" key="1">
    <citation type="submission" date="2007-01" db="EMBL/GenBank/DDBJ databases">
        <title>Complete sequence of Psychromonas ingrahamii 37.</title>
        <authorList>
            <consortium name="US DOE Joint Genome Institute"/>
            <person name="Copeland A."/>
            <person name="Lucas S."/>
            <person name="Lapidus A."/>
            <person name="Barry K."/>
            <person name="Detter J.C."/>
            <person name="Glavina del Rio T."/>
            <person name="Hammon N."/>
            <person name="Israni S."/>
            <person name="Dalin E."/>
            <person name="Tice H."/>
            <person name="Pitluck S."/>
            <person name="Thompson L.S."/>
            <person name="Brettin T."/>
            <person name="Bruce D."/>
            <person name="Han C."/>
            <person name="Tapia R."/>
            <person name="Schmutz J."/>
            <person name="Larimer F."/>
            <person name="Land M."/>
            <person name="Hauser L."/>
            <person name="Kyrpides N."/>
            <person name="Ivanova N."/>
            <person name="Staley J."/>
            <person name="Richardson P."/>
        </authorList>
    </citation>
    <scope>NUCLEOTIDE SEQUENCE [LARGE SCALE GENOMIC DNA]</scope>
    <source>
        <strain evidence="1 2">37</strain>
    </source>
</reference>
<dbReference type="STRING" id="357804.Ping_2263"/>
<dbReference type="Proteomes" id="UP000000639">
    <property type="component" value="Chromosome"/>
</dbReference>
<evidence type="ECO:0000313" key="1">
    <source>
        <dbReference type="EMBL" id="ABM04004.1"/>
    </source>
</evidence>
<dbReference type="HOGENOM" id="CLU_035715_0_0_6"/>
<dbReference type="EMBL" id="CP000510">
    <property type="protein sequence ID" value="ABM04004.1"/>
    <property type="molecule type" value="Genomic_DNA"/>
</dbReference>
<evidence type="ECO:0000313" key="2">
    <source>
        <dbReference type="Proteomes" id="UP000000639"/>
    </source>
</evidence>
<protein>
    <submittedName>
        <fullName evidence="1">Uncharacterized protein</fullName>
    </submittedName>
</protein>
<proteinExistence type="predicted"/>